<sequence>MTRLLSLVPLLRMARDTVSNPREGAETVLSLGVPRQAMWLAFALVIVLSMLLGDLLYLLAGLPQGGPLTGPMGSSAVVMGGLQAALLYMMAHAITQIGRLFGGTGRFEEALLLIVWLQFIFLCVQVVQLAALLLIPPVAGLITILALGLFLWLLVNFIATLHGFTSLGMVFVMTLLSGFAILVSLSLVLTMLGITFGTV</sequence>
<keyword evidence="2 5" id="KW-0812">Transmembrane</keyword>
<gene>
    <name evidence="7" type="ORF">C7455_101500</name>
</gene>
<feature type="domain" description="Yip1" evidence="6">
    <location>
        <begin position="17"/>
        <end position="187"/>
    </location>
</feature>
<keyword evidence="4 5" id="KW-0472">Membrane</keyword>
<organism evidence="7 8">
    <name type="scientific">Roseicyclus mahoneyensis</name>
    <dbReference type="NCBI Taxonomy" id="164332"/>
    <lineage>
        <taxon>Bacteria</taxon>
        <taxon>Pseudomonadati</taxon>
        <taxon>Pseudomonadota</taxon>
        <taxon>Alphaproteobacteria</taxon>
        <taxon>Rhodobacterales</taxon>
        <taxon>Roseobacteraceae</taxon>
        <taxon>Roseicyclus</taxon>
    </lineage>
</organism>
<evidence type="ECO:0000259" key="6">
    <source>
        <dbReference type="Pfam" id="PF04893"/>
    </source>
</evidence>
<evidence type="ECO:0000256" key="2">
    <source>
        <dbReference type="ARBA" id="ARBA00022692"/>
    </source>
</evidence>
<name>A0A316H4H4_9RHOB</name>
<feature type="transmembrane region" description="Helical" evidence="5">
    <location>
        <begin position="39"/>
        <end position="60"/>
    </location>
</feature>
<feature type="transmembrane region" description="Helical" evidence="5">
    <location>
        <begin position="170"/>
        <end position="196"/>
    </location>
</feature>
<evidence type="ECO:0000256" key="4">
    <source>
        <dbReference type="ARBA" id="ARBA00023136"/>
    </source>
</evidence>
<dbReference type="EMBL" id="QGGW01000001">
    <property type="protein sequence ID" value="PWK62473.1"/>
    <property type="molecule type" value="Genomic_DNA"/>
</dbReference>
<dbReference type="GO" id="GO:0016020">
    <property type="term" value="C:membrane"/>
    <property type="evidence" value="ECO:0007669"/>
    <property type="project" value="UniProtKB-SubCell"/>
</dbReference>
<comment type="caution">
    <text evidence="7">The sequence shown here is derived from an EMBL/GenBank/DDBJ whole genome shotgun (WGS) entry which is preliminary data.</text>
</comment>
<dbReference type="Proteomes" id="UP000245708">
    <property type="component" value="Unassembled WGS sequence"/>
</dbReference>
<feature type="transmembrane region" description="Helical" evidence="5">
    <location>
        <begin position="111"/>
        <end position="135"/>
    </location>
</feature>
<dbReference type="Pfam" id="PF04893">
    <property type="entry name" value="Yip1"/>
    <property type="match status" value="1"/>
</dbReference>
<dbReference type="AlphaFoldDB" id="A0A316H4H4"/>
<accession>A0A316H4H4</accession>
<feature type="transmembrane region" description="Helical" evidence="5">
    <location>
        <begin position="142"/>
        <end position="164"/>
    </location>
</feature>
<dbReference type="InterPro" id="IPR006977">
    <property type="entry name" value="Yip1_dom"/>
</dbReference>
<dbReference type="OrthoDB" id="7688451at2"/>
<proteinExistence type="predicted"/>
<evidence type="ECO:0000313" key="7">
    <source>
        <dbReference type="EMBL" id="PWK62473.1"/>
    </source>
</evidence>
<feature type="transmembrane region" description="Helical" evidence="5">
    <location>
        <begin position="72"/>
        <end position="91"/>
    </location>
</feature>
<evidence type="ECO:0000313" key="8">
    <source>
        <dbReference type="Proteomes" id="UP000245708"/>
    </source>
</evidence>
<dbReference type="RefSeq" id="WP_109665020.1">
    <property type="nucleotide sequence ID" value="NZ_QGGW01000001.1"/>
</dbReference>
<protein>
    <submittedName>
        <fullName evidence="7">Yip1-like protein</fullName>
    </submittedName>
</protein>
<evidence type="ECO:0000256" key="1">
    <source>
        <dbReference type="ARBA" id="ARBA00004141"/>
    </source>
</evidence>
<evidence type="ECO:0000256" key="5">
    <source>
        <dbReference type="SAM" id="Phobius"/>
    </source>
</evidence>
<evidence type="ECO:0000256" key="3">
    <source>
        <dbReference type="ARBA" id="ARBA00022989"/>
    </source>
</evidence>
<reference evidence="7 8" key="1">
    <citation type="submission" date="2018-05" db="EMBL/GenBank/DDBJ databases">
        <title>Genomic Encyclopedia of Type Strains, Phase IV (KMG-IV): sequencing the most valuable type-strain genomes for metagenomic binning, comparative biology and taxonomic classification.</title>
        <authorList>
            <person name="Goeker M."/>
        </authorList>
    </citation>
    <scope>NUCLEOTIDE SEQUENCE [LARGE SCALE GENOMIC DNA]</scope>
    <source>
        <strain evidence="7 8">DSM 16097</strain>
    </source>
</reference>
<comment type="subcellular location">
    <subcellularLocation>
        <location evidence="1">Membrane</location>
        <topology evidence="1">Multi-pass membrane protein</topology>
    </subcellularLocation>
</comment>
<keyword evidence="8" id="KW-1185">Reference proteome</keyword>
<keyword evidence="3 5" id="KW-1133">Transmembrane helix</keyword>